<gene>
    <name evidence="2" type="ORF">HDA43_006862</name>
</gene>
<evidence type="ECO:0000313" key="3">
    <source>
        <dbReference type="Proteomes" id="UP000576393"/>
    </source>
</evidence>
<dbReference type="RefSeq" id="WP_179829084.1">
    <property type="nucleotide sequence ID" value="NZ_JACCCO010000004.1"/>
</dbReference>
<keyword evidence="1" id="KW-0812">Transmembrane</keyword>
<accession>A0A852V947</accession>
<evidence type="ECO:0000313" key="2">
    <source>
        <dbReference type="EMBL" id="NYF44620.1"/>
    </source>
</evidence>
<dbReference type="AlphaFoldDB" id="A0A852V947"/>
<protein>
    <submittedName>
        <fullName evidence="2">Uncharacterized protein</fullName>
    </submittedName>
</protein>
<keyword evidence="1" id="KW-0472">Membrane</keyword>
<dbReference type="Proteomes" id="UP000576393">
    <property type="component" value="Unassembled WGS sequence"/>
</dbReference>
<keyword evidence="1" id="KW-1133">Transmembrane helix</keyword>
<feature type="transmembrane region" description="Helical" evidence="1">
    <location>
        <begin position="41"/>
        <end position="62"/>
    </location>
</feature>
<name>A0A852V947_9ACTN</name>
<evidence type="ECO:0000256" key="1">
    <source>
        <dbReference type="SAM" id="Phobius"/>
    </source>
</evidence>
<dbReference type="EMBL" id="JACCCO010000004">
    <property type="protein sequence ID" value="NYF44620.1"/>
    <property type="molecule type" value="Genomic_DNA"/>
</dbReference>
<sequence length="72" mass="7833">MTAPHRPDTAQGCAALFEQLIRFATAAALLWSALTTSRPDLAALCWTLFGLFILGLILHHAATSARPPRRPH</sequence>
<organism evidence="2 3">
    <name type="scientific">Streptosporangium sandarakinum</name>
    <dbReference type="NCBI Taxonomy" id="1260955"/>
    <lineage>
        <taxon>Bacteria</taxon>
        <taxon>Bacillati</taxon>
        <taxon>Actinomycetota</taxon>
        <taxon>Actinomycetes</taxon>
        <taxon>Streptosporangiales</taxon>
        <taxon>Streptosporangiaceae</taxon>
        <taxon>Streptosporangium</taxon>
    </lineage>
</organism>
<keyword evidence="3" id="KW-1185">Reference proteome</keyword>
<reference evidence="2 3" key="1">
    <citation type="submission" date="2020-07" db="EMBL/GenBank/DDBJ databases">
        <title>Sequencing the genomes of 1000 actinobacteria strains.</title>
        <authorList>
            <person name="Klenk H.-P."/>
        </authorList>
    </citation>
    <scope>NUCLEOTIDE SEQUENCE [LARGE SCALE GENOMIC DNA]</scope>
    <source>
        <strain evidence="2 3">DSM 45763</strain>
    </source>
</reference>
<proteinExistence type="predicted"/>
<comment type="caution">
    <text evidence="2">The sequence shown here is derived from an EMBL/GenBank/DDBJ whole genome shotgun (WGS) entry which is preliminary data.</text>
</comment>